<comment type="caution">
    <text evidence="1">The sequence shown here is derived from an EMBL/GenBank/DDBJ whole genome shotgun (WGS) entry which is preliminary data.</text>
</comment>
<keyword evidence="2" id="KW-1185">Reference proteome</keyword>
<dbReference type="AlphaFoldDB" id="A0A316G6C2"/>
<accession>A0A316G6C2</accession>
<gene>
    <name evidence="1" type="ORF">C8D95_105219</name>
</gene>
<protein>
    <recommendedName>
        <fullName evidence="3">SIR2-like protein</fullName>
    </recommendedName>
</protein>
<dbReference type="Proteomes" id="UP000245390">
    <property type="component" value="Unassembled WGS sequence"/>
</dbReference>
<reference evidence="1 2" key="1">
    <citation type="submission" date="2018-05" db="EMBL/GenBank/DDBJ databases">
        <title>Genomic Encyclopedia of Type Strains, Phase IV (KMG-IV): sequencing the most valuable type-strain genomes for metagenomic binning, comparative biology and taxonomic classification.</title>
        <authorList>
            <person name="Goeker M."/>
        </authorList>
    </citation>
    <scope>NUCLEOTIDE SEQUENCE [LARGE SCALE GENOMIC DNA]</scope>
    <source>
        <strain evidence="1 2">DSM 103371</strain>
    </source>
</reference>
<evidence type="ECO:0008006" key="3">
    <source>
        <dbReference type="Google" id="ProtNLM"/>
    </source>
</evidence>
<dbReference type="OrthoDB" id="7060209at2"/>
<dbReference type="KEGG" id="salo:EF888_17520"/>
<organism evidence="1 2">
    <name type="scientific">Silicimonas algicola</name>
    <dbReference type="NCBI Taxonomy" id="1826607"/>
    <lineage>
        <taxon>Bacteria</taxon>
        <taxon>Pseudomonadati</taxon>
        <taxon>Pseudomonadota</taxon>
        <taxon>Alphaproteobacteria</taxon>
        <taxon>Rhodobacterales</taxon>
        <taxon>Paracoccaceae</taxon>
    </lineage>
</organism>
<proteinExistence type="predicted"/>
<evidence type="ECO:0000313" key="2">
    <source>
        <dbReference type="Proteomes" id="UP000245390"/>
    </source>
</evidence>
<evidence type="ECO:0000313" key="1">
    <source>
        <dbReference type="EMBL" id="PWK56152.1"/>
    </source>
</evidence>
<name>A0A316G6C2_9RHOB</name>
<sequence length="340" mass="38149">MALGTMVFVVGAGASAEFKLPVGRRLAEMISKDFRFDLTDKMDFAGGSKIAFDFATALAEQICIPKRSNLASLSERLFNGVALAPSIDNYLHSHVSDEFRVRFGKYLIAETIARSEKASILNFRGKGSFDFSLTANTWLHGLFALLVTAGDIASFKARLRNISFICFNYDRIIEWFLFLAVQTMFDLSEDEAADLLLEYLDIYHPYGVFAKLDYSNIASGFGEVRGHSAYVEGKSELKTFTEQANAATISIVREKIARADKLFFLGFSYMKINMEFLTPEAGCDASHVIGTARGVSEYNLDVTRGRVRSWFDYGRMDSLRFQPSTCSELIRDFSEMILED</sequence>
<dbReference type="EMBL" id="QGGV01000005">
    <property type="protein sequence ID" value="PWK56152.1"/>
    <property type="molecule type" value="Genomic_DNA"/>
</dbReference>
<dbReference type="RefSeq" id="WP_126918610.1">
    <property type="nucleotide sequence ID" value="NZ_CP034588.1"/>
</dbReference>